<feature type="domain" description="Chitin-binding type-2" evidence="2">
    <location>
        <begin position="131"/>
        <end position="192"/>
    </location>
</feature>
<evidence type="ECO:0000259" key="2">
    <source>
        <dbReference type="SMART" id="SM00494"/>
    </source>
</evidence>
<dbReference type="SMART" id="SM00494">
    <property type="entry name" value="ChtBD2"/>
    <property type="match status" value="1"/>
</dbReference>
<dbReference type="AlphaFoldDB" id="A0A814G2I3"/>
<evidence type="ECO:0000256" key="1">
    <source>
        <dbReference type="SAM" id="SignalP"/>
    </source>
</evidence>
<comment type="caution">
    <text evidence="3">The sequence shown here is derived from an EMBL/GenBank/DDBJ whole genome shotgun (WGS) entry which is preliminary data.</text>
</comment>
<evidence type="ECO:0000313" key="4">
    <source>
        <dbReference type="Proteomes" id="UP000663879"/>
    </source>
</evidence>
<evidence type="ECO:0000313" key="3">
    <source>
        <dbReference type="EMBL" id="CAF0988220.1"/>
    </source>
</evidence>
<accession>A0A814G2I3</accession>
<dbReference type="InterPro" id="IPR036508">
    <property type="entry name" value="Chitin-bd_dom_sf"/>
</dbReference>
<dbReference type="EMBL" id="CAJNOC010003563">
    <property type="protein sequence ID" value="CAF0988220.1"/>
    <property type="molecule type" value="Genomic_DNA"/>
</dbReference>
<proteinExistence type="predicted"/>
<dbReference type="OrthoDB" id="9987187at2759"/>
<dbReference type="InterPro" id="IPR002557">
    <property type="entry name" value="Chitin-bd_dom"/>
</dbReference>
<gene>
    <name evidence="3" type="ORF">OXX778_LOCUS15780</name>
</gene>
<sequence length="197" mass="22660">MSKFLGIFLALIALVQFSHQEPWKNDKIVKVWEHQQQQQQLQQQQQQQLQQQQLQQQQQQQGNAFNFESAQNSQLKGEFFQNFQNAQPQAGAPVVPVVQNAQANGPFPIQQQTITNTGEKIVENLIGGIQFDCATRPTGHWRDGKFCDIFHACVHGQQRKTYVCPIVGERTYFDEVTKRCEFLNQNQSACTTNSFYL</sequence>
<dbReference type="SUPFAM" id="SSF57625">
    <property type="entry name" value="Invertebrate chitin-binding proteins"/>
    <property type="match status" value="1"/>
</dbReference>
<reference evidence="3" key="1">
    <citation type="submission" date="2021-02" db="EMBL/GenBank/DDBJ databases">
        <authorList>
            <person name="Nowell W R."/>
        </authorList>
    </citation>
    <scope>NUCLEOTIDE SEQUENCE</scope>
    <source>
        <strain evidence="3">Ploen Becks lab</strain>
    </source>
</reference>
<feature type="chain" id="PRO_5032806748" description="Chitin-binding type-2 domain-containing protein" evidence="1">
    <location>
        <begin position="21"/>
        <end position="197"/>
    </location>
</feature>
<keyword evidence="4" id="KW-1185">Reference proteome</keyword>
<dbReference type="GO" id="GO:0008061">
    <property type="term" value="F:chitin binding"/>
    <property type="evidence" value="ECO:0007669"/>
    <property type="project" value="InterPro"/>
</dbReference>
<dbReference type="GO" id="GO:0005576">
    <property type="term" value="C:extracellular region"/>
    <property type="evidence" value="ECO:0007669"/>
    <property type="project" value="InterPro"/>
</dbReference>
<protein>
    <recommendedName>
        <fullName evidence="2">Chitin-binding type-2 domain-containing protein</fullName>
    </recommendedName>
</protein>
<organism evidence="3 4">
    <name type="scientific">Brachionus calyciflorus</name>
    <dbReference type="NCBI Taxonomy" id="104777"/>
    <lineage>
        <taxon>Eukaryota</taxon>
        <taxon>Metazoa</taxon>
        <taxon>Spiralia</taxon>
        <taxon>Gnathifera</taxon>
        <taxon>Rotifera</taxon>
        <taxon>Eurotatoria</taxon>
        <taxon>Monogononta</taxon>
        <taxon>Pseudotrocha</taxon>
        <taxon>Ploima</taxon>
        <taxon>Brachionidae</taxon>
        <taxon>Brachionus</taxon>
    </lineage>
</organism>
<feature type="signal peptide" evidence="1">
    <location>
        <begin position="1"/>
        <end position="20"/>
    </location>
</feature>
<keyword evidence="1" id="KW-0732">Signal</keyword>
<dbReference type="Proteomes" id="UP000663879">
    <property type="component" value="Unassembled WGS sequence"/>
</dbReference>
<name>A0A814G2I3_9BILA</name>